<proteinExistence type="predicted"/>
<keyword evidence="3" id="KW-1185">Reference proteome</keyword>
<dbReference type="Pfam" id="PF00078">
    <property type="entry name" value="RVT_1"/>
    <property type="match status" value="2"/>
</dbReference>
<dbReference type="Proteomes" id="UP001333110">
    <property type="component" value="Unassembled WGS sequence"/>
</dbReference>
<dbReference type="PROSITE" id="PS50878">
    <property type="entry name" value="RT_POL"/>
    <property type="match status" value="1"/>
</dbReference>
<name>A0AAN7NUH6_MYCAM</name>
<dbReference type="AlphaFoldDB" id="A0AAN7NUH6"/>
<evidence type="ECO:0000313" key="2">
    <source>
        <dbReference type="EMBL" id="KAK4831191.1"/>
    </source>
</evidence>
<evidence type="ECO:0000259" key="1">
    <source>
        <dbReference type="PROSITE" id="PS50878"/>
    </source>
</evidence>
<dbReference type="PANTHER" id="PTHR33332">
    <property type="entry name" value="REVERSE TRANSCRIPTASE DOMAIN-CONTAINING PROTEIN"/>
    <property type="match status" value="1"/>
</dbReference>
<evidence type="ECO:0000313" key="3">
    <source>
        <dbReference type="Proteomes" id="UP001333110"/>
    </source>
</evidence>
<reference evidence="2 3" key="1">
    <citation type="journal article" date="2023" name="J. Hered.">
        <title>Chromosome-level genome of the wood stork (Mycteria americana) provides insight into avian chromosome evolution.</title>
        <authorList>
            <person name="Flamio R. Jr."/>
            <person name="Ramstad K.M."/>
        </authorList>
    </citation>
    <scope>NUCLEOTIDE SEQUENCE [LARGE SCALE GENOMIC DNA]</scope>
    <source>
        <strain evidence="2">JAX WOST 10</strain>
    </source>
</reference>
<dbReference type="SUPFAM" id="SSF56672">
    <property type="entry name" value="DNA/RNA polymerases"/>
    <property type="match status" value="1"/>
</dbReference>
<comment type="caution">
    <text evidence="2">The sequence shown here is derived from an EMBL/GenBank/DDBJ whole genome shotgun (WGS) entry which is preliminary data.</text>
</comment>
<feature type="domain" description="Reverse transcriptase" evidence="1">
    <location>
        <begin position="402"/>
        <end position="648"/>
    </location>
</feature>
<gene>
    <name evidence="2" type="ORF">QYF61_015923</name>
</gene>
<sequence>MGETIGTVKVRKLVGRDKGSLTGKAKATHASKAKEGIHSLLPMGRQVFSHLQESRAPSCVMVKTNAITLNVPPSFIFPQLSMLSMTPYASQTSGRVNIKLVIDNAGAVTVRAENYEATFAFLYSSLSLDSYLDMNSECIQHSRSVTSDVPQGSTLCPILFNIFISNLGDGTECTLSNFADDTKLGGVADMPEARAAIQRDLDRLEKGTSRNLMKFNKGKCKALHLERNNPRHQYMLGATELESSSAEKDLGVLVDTKLNASQQCALKANCILGCIRQSIANRAREVVLPLSAGEATPGVLCPALGSSLQERHGHTGERKAERAGTIQPGEEKAQGDLINVYKYLKGRCKDNEARLFSVVPNARTRGNGHKLKHRRFPLNIRKHFFTVRVTEHCNRLPREVVKSKHGHSRLLDWKKGNIVPIFKKGRKNYPGNYRSVSLTSVPGKIMEQILLEAMLRHMEDREGKSCLTNLVAFYDTVTTSVDKGKAMDVIYPSMDFCKAFDTVPHNILLFKLERYRFDGWPVKWIRNWLDGRIQRVVANGSMSKWRSVTSGVPQGSILGPVLFNIFINDIDSEIECTLSKFADNTKPSGAVDTPEGRDVIQRDLDKLEKWACVNLMRFNKAKCRVLHLEFSSFILNDANFINFINIHFIHYFINTARTGGSPLRLVACWSWPPLTVRCPPGDVVLQFYLHLCCFLQSISPHTGKKATHKDTYP</sequence>
<accession>A0AAN7NUH6</accession>
<dbReference type="InterPro" id="IPR043502">
    <property type="entry name" value="DNA/RNA_pol_sf"/>
</dbReference>
<organism evidence="2 3">
    <name type="scientific">Mycteria americana</name>
    <name type="common">Wood stork</name>
    <dbReference type="NCBI Taxonomy" id="33587"/>
    <lineage>
        <taxon>Eukaryota</taxon>
        <taxon>Metazoa</taxon>
        <taxon>Chordata</taxon>
        <taxon>Craniata</taxon>
        <taxon>Vertebrata</taxon>
        <taxon>Euteleostomi</taxon>
        <taxon>Archelosauria</taxon>
        <taxon>Archosauria</taxon>
        <taxon>Dinosauria</taxon>
        <taxon>Saurischia</taxon>
        <taxon>Theropoda</taxon>
        <taxon>Coelurosauria</taxon>
        <taxon>Aves</taxon>
        <taxon>Neognathae</taxon>
        <taxon>Neoaves</taxon>
        <taxon>Aequornithes</taxon>
        <taxon>Ciconiiformes</taxon>
        <taxon>Ciconiidae</taxon>
        <taxon>Mycteria</taxon>
    </lineage>
</organism>
<dbReference type="CDD" id="cd01650">
    <property type="entry name" value="RT_nLTR_like"/>
    <property type="match status" value="1"/>
</dbReference>
<feature type="non-terminal residue" evidence="2">
    <location>
        <position position="713"/>
    </location>
</feature>
<dbReference type="InterPro" id="IPR000477">
    <property type="entry name" value="RT_dom"/>
</dbReference>
<protein>
    <recommendedName>
        <fullName evidence="1">Reverse transcriptase domain-containing protein</fullName>
    </recommendedName>
</protein>
<dbReference type="EMBL" id="JAUNZN010000001">
    <property type="protein sequence ID" value="KAK4831191.1"/>
    <property type="molecule type" value="Genomic_DNA"/>
</dbReference>